<evidence type="ECO:0000256" key="3">
    <source>
        <dbReference type="ARBA" id="ARBA00022722"/>
    </source>
</evidence>
<evidence type="ECO:0000313" key="10">
    <source>
        <dbReference type="EMBL" id="MFC3154611.1"/>
    </source>
</evidence>
<evidence type="ECO:0000256" key="1">
    <source>
        <dbReference type="ARBA" id="ARBA00001936"/>
    </source>
</evidence>
<keyword evidence="5" id="KW-0227">DNA damage</keyword>
<evidence type="ECO:0000256" key="7">
    <source>
        <dbReference type="ARBA" id="ARBA00022842"/>
    </source>
</evidence>
<evidence type="ECO:0000256" key="2">
    <source>
        <dbReference type="ARBA" id="ARBA00001946"/>
    </source>
</evidence>
<keyword evidence="7" id="KW-0460">Magnesium</keyword>
<comment type="cofactor">
    <cofactor evidence="2">
        <name>Mg(2+)</name>
        <dbReference type="ChEBI" id="CHEBI:18420"/>
    </cofactor>
</comment>
<evidence type="ECO:0000256" key="5">
    <source>
        <dbReference type="ARBA" id="ARBA00022763"/>
    </source>
</evidence>
<keyword evidence="8" id="KW-0234">DNA repair</keyword>
<name>A0ABV7HPW4_9GAMM</name>
<dbReference type="InterPro" id="IPR036691">
    <property type="entry name" value="Endo/exonu/phosph_ase_sf"/>
</dbReference>
<dbReference type="PANTHER" id="PTHR15822:SF4">
    <property type="entry name" value="TYROSYL-DNA PHOSPHODIESTERASE 2"/>
    <property type="match status" value="1"/>
</dbReference>
<keyword evidence="4" id="KW-0479">Metal-binding</keyword>
<dbReference type="SUPFAM" id="SSF56219">
    <property type="entry name" value="DNase I-like"/>
    <property type="match status" value="1"/>
</dbReference>
<dbReference type="Pfam" id="PF03372">
    <property type="entry name" value="Exo_endo_phos"/>
    <property type="match status" value="1"/>
</dbReference>
<dbReference type="NCBIfam" id="NF003840">
    <property type="entry name" value="PRK05421.1-2"/>
    <property type="match status" value="1"/>
</dbReference>
<evidence type="ECO:0000313" key="11">
    <source>
        <dbReference type="Proteomes" id="UP001595548"/>
    </source>
</evidence>
<comment type="cofactor">
    <cofactor evidence="1">
        <name>Mn(2+)</name>
        <dbReference type="ChEBI" id="CHEBI:29035"/>
    </cofactor>
</comment>
<dbReference type="InterPro" id="IPR005135">
    <property type="entry name" value="Endo/exonuclease/phosphatase"/>
</dbReference>
<evidence type="ECO:0000256" key="4">
    <source>
        <dbReference type="ARBA" id="ARBA00022723"/>
    </source>
</evidence>
<sequence>MAYLAKPSTRDKPVPEVRLRPRFPLWRKALLAMGIGLLSLVVWAKTGASDGDTELTDTASTAEACQTKLRASRAQTYGAAYQVPSTFSILSWNIYKAQNAHLLQDLTTLSQDVDIVLLQEALEDERLEALKPYWRFAPGYHSGDMQSGVMTLSRWPAAVHCQFSHDEPWLNTPKATNVVEYVLQNGERLLAINLHAINFTLGTQAYREQLSSAVALMLEHDGPIIFAGDLNSWSDSRRDILTDLLEPLGLTATEFPEDNRTLTFGMALDYVWLRGVHISAAQVPVYESSDHNPLLVSLMITEPKEASHAVQD</sequence>
<evidence type="ECO:0000256" key="6">
    <source>
        <dbReference type="ARBA" id="ARBA00022801"/>
    </source>
</evidence>
<keyword evidence="3" id="KW-0540">Nuclease</keyword>
<dbReference type="NCBIfam" id="NF003842">
    <property type="entry name" value="PRK05421.1-4"/>
    <property type="match status" value="1"/>
</dbReference>
<keyword evidence="11" id="KW-1185">Reference proteome</keyword>
<dbReference type="GO" id="GO:0004519">
    <property type="term" value="F:endonuclease activity"/>
    <property type="evidence" value="ECO:0007669"/>
    <property type="project" value="UniProtKB-KW"/>
</dbReference>
<proteinExistence type="predicted"/>
<feature type="domain" description="Endonuclease/exonuclease/phosphatase" evidence="9">
    <location>
        <begin position="90"/>
        <end position="291"/>
    </location>
</feature>
<dbReference type="Proteomes" id="UP001595548">
    <property type="component" value="Unassembled WGS sequence"/>
</dbReference>
<dbReference type="Gene3D" id="3.60.10.10">
    <property type="entry name" value="Endonuclease/exonuclease/phosphatase"/>
    <property type="match status" value="1"/>
</dbReference>
<dbReference type="RefSeq" id="WP_339617932.1">
    <property type="nucleotide sequence ID" value="NZ_AP031500.1"/>
</dbReference>
<dbReference type="EMBL" id="JBHRTL010000005">
    <property type="protein sequence ID" value="MFC3154611.1"/>
    <property type="molecule type" value="Genomic_DNA"/>
</dbReference>
<dbReference type="PANTHER" id="PTHR15822">
    <property type="entry name" value="TRAF AND TNF RECEPTOR-ASSOCIATED PROTEIN"/>
    <property type="match status" value="1"/>
</dbReference>
<keyword evidence="6" id="KW-0378">Hydrolase</keyword>
<protein>
    <submittedName>
        <fullName evidence="10">Endonuclease/exonuclease/phosphatase family protein</fullName>
    </submittedName>
</protein>
<accession>A0ABV7HPW4</accession>
<organism evidence="10 11">
    <name type="scientific">Gilvimarinus japonicus</name>
    <dbReference type="NCBI Taxonomy" id="1796469"/>
    <lineage>
        <taxon>Bacteria</taxon>
        <taxon>Pseudomonadati</taxon>
        <taxon>Pseudomonadota</taxon>
        <taxon>Gammaproteobacteria</taxon>
        <taxon>Cellvibrionales</taxon>
        <taxon>Cellvibrionaceae</taxon>
        <taxon>Gilvimarinus</taxon>
    </lineage>
</organism>
<dbReference type="InterPro" id="IPR051547">
    <property type="entry name" value="TDP2-like"/>
</dbReference>
<keyword evidence="10" id="KW-0255">Endonuclease</keyword>
<evidence type="ECO:0000256" key="8">
    <source>
        <dbReference type="ARBA" id="ARBA00023204"/>
    </source>
</evidence>
<evidence type="ECO:0000259" key="9">
    <source>
        <dbReference type="Pfam" id="PF03372"/>
    </source>
</evidence>
<reference evidence="11" key="1">
    <citation type="journal article" date="2019" name="Int. J. Syst. Evol. Microbiol.">
        <title>The Global Catalogue of Microorganisms (GCM) 10K type strain sequencing project: providing services to taxonomists for standard genome sequencing and annotation.</title>
        <authorList>
            <consortium name="The Broad Institute Genomics Platform"/>
            <consortium name="The Broad Institute Genome Sequencing Center for Infectious Disease"/>
            <person name="Wu L."/>
            <person name="Ma J."/>
        </authorList>
    </citation>
    <scope>NUCLEOTIDE SEQUENCE [LARGE SCALE GENOMIC DNA]</scope>
    <source>
        <strain evidence="11">KCTC 52141</strain>
    </source>
</reference>
<comment type="caution">
    <text evidence="10">The sequence shown here is derived from an EMBL/GenBank/DDBJ whole genome shotgun (WGS) entry which is preliminary data.</text>
</comment>
<gene>
    <name evidence="10" type="ORF">ACFOEB_05295</name>
</gene>